<dbReference type="EMBL" id="DSGB01000006">
    <property type="protein sequence ID" value="HER96740.1"/>
    <property type="molecule type" value="Genomic_DNA"/>
</dbReference>
<feature type="domain" description="Histidine kinase" evidence="7">
    <location>
        <begin position="203"/>
        <end position="417"/>
    </location>
</feature>
<dbReference type="GO" id="GO:0005886">
    <property type="term" value="C:plasma membrane"/>
    <property type="evidence" value="ECO:0007669"/>
    <property type="project" value="TreeGrafter"/>
</dbReference>
<feature type="transmembrane region" description="Helical" evidence="6">
    <location>
        <begin position="50"/>
        <end position="70"/>
    </location>
</feature>
<feature type="transmembrane region" description="Helical" evidence="6">
    <location>
        <begin position="155"/>
        <end position="173"/>
    </location>
</feature>
<feature type="transmembrane region" description="Helical" evidence="6">
    <location>
        <begin position="130"/>
        <end position="149"/>
    </location>
</feature>
<keyword evidence="6" id="KW-0472">Membrane</keyword>
<reference evidence="8" key="1">
    <citation type="journal article" date="2020" name="mSystems">
        <title>Genome- and Community-Level Interaction Insights into Carbon Utilization and Element Cycling Functions of Hydrothermarchaeota in Hydrothermal Sediment.</title>
        <authorList>
            <person name="Zhou Z."/>
            <person name="Liu Y."/>
            <person name="Xu W."/>
            <person name="Pan J."/>
            <person name="Luo Z.H."/>
            <person name="Li M."/>
        </authorList>
    </citation>
    <scope>NUCLEOTIDE SEQUENCE [LARGE SCALE GENOMIC DNA]</scope>
    <source>
        <strain evidence="8">SpSt-143</strain>
    </source>
</reference>
<evidence type="ECO:0000256" key="2">
    <source>
        <dbReference type="ARBA" id="ARBA00012438"/>
    </source>
</evidence>
<dbReference type="PRINTS" id="PR00344">
    <property type="entry name" value="BCTRLSENSOR"/>
</dbReference>
<organism evidence="8">
    <name type="scientific">Rhodothermus marinus</name>
    <name type="common">Rhodothermus obamensis</name>
    <dbReference type="NCBI Taxonomy" id="29549"/>
    <lineage>
        <taxon>Bacteria</taxon>
        <taxon>Pseudomonadati</taxon>
        <taxon>Rhodothermota</taxon>
        <taxon>Rhodothermia</taxon>
        <taxon>Rhodothermales</taxon>
        <taxon>Rhodothermaceae</taxon>
        <taxon>Rhodothermus</taxon>
    </lineage>
</organism>
<dbReference type="EC" id="2.7.13.3" evidence="2"/>
<feature type="transmembrane region" description="Helical" evidence="6">
    <location>
        <begin position="20"/>
        <end position="38"/>
    </location>
</feature>
<evidence type="ECO:0000256" key="1">
    <source>
        <dbReference type="ARBA" id="ARBA00000085"/>
    </source>
</evidence>
<keyword evidence="3" id="KW-0597">Phosphoprotein</keyword>
<proteinExistence type="predicted"/>
<comment type="caution">
    <text evidence="8">The sequence shown here is derived from an EMBL/GenBank/DDBJ whole genome shotgun (WGS) entry which is preliminary data.</text>
</comment>
<dbReference type="InterPro" id="IPR004358">
    <property type="entry name" value="Sig_transdc_His_kin-like_C"/>
</dbReference>
<dbReference type="SMART" id="SM00388">
    <property type="entry name" value="HisKA"/>
    <property type="match status" value="1"/>
</dbReference>
<sequence>METALGPAYRLEPPAGLLRIYRVLGVIVAFMVVGFGFVHRSLEPSAWDPLWIRLCIGGGTLAVVGLSYRIGWIRTHLVLVVSGILWVLLLWFGLLTLTNRLSPNYVVGYLLVYAATGVVYGLGLQRPEPLGVYLGAGWLGIALGSIWIADPGISRVMLISVLTGIGITLYLVMRTLMERQRALDEARAQAEAALQFRNALLANMHHELRTPLAGILGAAQILHEEAPPSLREFVHIIEHSGQRLLHLLTNLLLLARMEADRLRLKPSLVDLREIMHEVLQALKAEAEAKGLELTCACPNAPVYVYADPEALHTVCYNVLENAIKFTAQGRIHLALKTQEDRLELEVQDSGPGIDAALLERLLRAFEQGSTGLGRSHEGAGIGLTVAHRLLELMAGGLRIESRPGQGTTVTISLQKAPMEVRFLEKWS</sequence>
<dbReference type="InterPro" id="IPR036097">
    <property type="entry name" value="HisK_dim/P_sf"/>
</dbReference>
<dbReference type="Gene3D" id="3.30.565.10">
    <property type="entry name" value="Histidine kinase-like ATPase, C-terminal domain"/>
    <property type="match status" value="1"/>
</dbReference>
<dbReference type="Pfam" id="PF00512">
    <property type="entry name" value="HisKA"/>
    <property type="match status" value="1"/>
</dbReference>
<evidence type="ECO:0000256" key="3">
    <source>
        <dbReference type="ARBA" id="ARBA00022553"/>
    </source>
</evidence>
<evidence type="ECO:0000259" key="7">
    <source>
        <dbReference type="PROSITE" id="PS50109"/>
    </source>
</evidence>
<dbReference type="SUPFAM" id="SSF47384">
    <property type="entry name" value="Homodimeric domain of signal transducing histidine kinase"/>
    <property type="match status" value="1"/>
</dbReference>
<evidence type="ECO:0000256" key="5">
    <source>
        <dbReference type="ARBA" id="ARBA00022777"/>
    </source>
</evidence>
<name>A0A7V2F7X0_RHOMR</name>
<dbReference type="GO" id="GO:0009927">
    <property type="term" value="F:histidine phosphotransfer kinase activity"/>
    <property type="evidence" value="ECO:0007669"/>
    <property type="project" value="TreeGrafter"/>
</dbReference>
<gene>
    <name evidence="8" type="ORF">ENO59_09540</name>
</gene>
<dbReference type="PANTHER" id="PTHR43047:SF72">
    <property type="entry name" value="OSMOSENSING HISTIDINE PROTEIN KINASE SLN1"/>
    <property type="match status" value="1"/>
</dbReference>
<dbReference type="InterPro" id="IPR036890">
    <property type="entry name" value="HATPase_C_sf"/>
</dbReference>
<comment type="catalytic activity">
    <reaction evidence="1">
        <text>ATP + protein L-histidine = ADP + protein N-phospho-L-histidine.</text>
        <dbReference type="EC" id="2.7.13.3"/>
    </reaction>
</comment>
<dbReference type="AlphaFoldDB" id="A0A7V2F7X0"/>
<dbReference type="InterPro" id="IPR005467">
    <property type="entry name" value="His_kinase_dom"/>
</dbReference>
<protein>
    <recommendedName>
        <fullName evidence="2">histidine kinase</fullName>
        <ecNumber evidence="2">2.7.13.3</ecNumber>
    </recommendedName>
</protein>
<dbReference type="Pfam" id="PF02518">
    <property type="entry name" value="HATPase_c"/>
    <property type="match status" value="1"/>
</dbReference>
<dbReference type="PANTHER" id="PTHR43047">
    <property type="entry name" value="TWO-COMPONENT HISTIDINE PROTEIN KINASE"/>
    <property type="match status" value="1"/>
</dbReference>
<dbReference type="PROSITE" id="PS50109">
    <property type="entry name" value="HIS_KIN"/>
    <property type="match status" value="1"/>
</dbReference>
<dbReference type="InterPro" id="IPR003594">
    <property type="entry name" value="HATPase_dom"/>
</dbReference>
<dbReference type="GO" id="GO:0000155">
    <property type="term" value="F:phosphorelay sensor kinase activity"/>
    <property type="evidence" value="ECO:0007669"/>
    <property type="project" value="InterPro"/>
</dbReference>
<keyword evidence="4" id="KW-0808">Transferase</keyword>
<dbReference type="CDD" id="cd00082">
    <property type="entry name" value="HisKA"/>
    <property type="match status" value="1"/>
</dbReference>
<dbReference type="SUPFAM" id="SSF55874">
    <property type="entry name" value="ATPase domain of HSP90 chaperone/DNA topoisomerase II/histidine kinase"/>
    <property type="match status" value="1"/>
</dbReference>
<evidence type="ECO:0000256" key="6">
    <source>
        <dbReference type="SAM" id="Phobius"/>
    </source>
</evidence>
<feature type="transmembrane region" description="Helical" evidence="6">
    <location>
        <begin position="77"/>
        <end position="94"/>
    </location>
</feature>
<evidence type="ECO:0000313" key="8">
    <source>
        <dbReference type="EMBL" id="HER96740.1"/>
    </source>
</evidence>
<dbReference type="Gene3D" id="1.10.287.130">
    <property type="match status" value="1"/>
</dbReference>
<keyword evidence="5 8" id="KW-0418">Kinase</keyword>
<evidence type="ECO:0000256" key="4">
    <source>
        <dbReference type="ARBA" id="ARBA00022679"/>
    </source>
</evidence>
<keyword evidence="6" id="KW-0812">Transmembrane</keyword>
<accession>A0A7V2F7X0</accession>
<keyword evidence="6" id="KW-1133">Transmembrane helix</keyword>
<dbReference type="SMART" id="SM00387">
    <property type="entry name" value="HATPase_c"/>
    <property type="match status" value="1"/>
</dbReference>
<dbReference type="InterPro" id="IPR003661">
    <property type="entry name" value="HisK_dim/P_dom"/>
</dbReference>
<feature type="transmembrane region" description="Helical" evidence="6">
    <location>
        <begin position="106"/>
        <end position="123"/>
    </location>
</feature>